<keyword evidence="1" id="KW-0812">Transmembrane</keyword>
<gene>
    <name evidence="2" type="ORF">OQZ29_21465</name>
</gene>
<accession>A0A9X3DHS6</accession>
<organism evidence="2 3">
    <name type="scientific">Pedobacter agri</name>
    <dbReference type="NCBI Taxonomy" id="454586"/>
    <lineage>
        <taxon>Bacteria</taxon>
        <taxon>Pseudomonadati</taxon>
        <taxon>Bacteroidota</taxon>
        <taxon>Sphingobacteriia</taxon>
        <taxon>Sphingobacteriales</taxon>
        <taxon>Sphingobacteriaceae</taxon>
        <taxon>Pedobacter</taxon>
    </lineage>
</organism>
<keyword evidence="1" id="KW-1133">Transmembrane helix</keyword>
<proteinExistence type="predicted"/>
<reference evidence="2" key="1">
    <citation type="submission" date="2022-11" db="EMBL/GenBank/DDBJ databases">
        <authorList>
            <person name="Graham C."/>
            <person name="Newman J.D."/>
        </authorList>
    </citation>
    <scope>NUCLEOTIDE SEQUENCE</scope>
    <source>
        <strain evidence="2">DSM 19486</strain>
    </source>
</reference>
<keyword evidence="1" id="KW-0472">Membrane</keyword>
<evidence type="ECO:0000313" key="2">
    <source>
        <dbReference type="EMBL" id="MCX3267346.1"/>
    </source>
</evidence>
<evidence type="ECO:0000256" key="1">
    <source>
        <dbReference type="SAM" id="Phobius"/>
    </source>
</evidence>
<sequence length="124" mass="13240">MALKTTNKPYQLLLDVLSAAGMGLGIYLTKPSLEKRLSKSISLANSSVNKTFEHSPASKSVNPVNFELAGLGGIAAYKIYKGFKRNKKANVVEGFFLTAVLTAAVIYTASISKSKANIDQTGQL</sequence>
<dbReference type="EMBL" id="JAPJUH010000007">
    <property type="protein sequence ID" value="MCX3267346.1"/>
    <property type="molecule type" value="Genomic_DNA"/>
</dbReference>
<dbReference type="RefSeq" id="WP_010599682.1">
    <property type="nucleotide sequence ID" value="NZ_JAPJUH010000007.1"/>
</dbReference>
<name>A0A9X3DHS6_9SPHI</name>
<evidence type="ECO:0000313" key="3">
    <source>
        <dbReference type="Proteomes" id="UP001142592"/>
    </source>
</evidence>
<dbReference type="AlphaFoldDB" id="A0A9X3DHS6"/>
<comment type="caution">
    <text evidence="2">The sequence shown here is derived from an EMBL/GenBank/DDBJ whole genome shotgun (WGS) entry which is preliminary data.</text>
</comment>
<protein>
    <submittedName>
        <fullName evidence="2">Uncharacterized protein</fullName>
    </submittedName>
</protein>
<keyword evidence="3" id="KW-1185">Reference proteome</keyword>
<feature type="transmembrane region" description="Helical" evidence="1">
    <location>
        <begin position="91"/>
        <end position="110"/>
    </location>
</feature>
<dbReference type="Proteomes" id="UP001142592">
    <property type="component" value="Unassembled WGS sequence"/>
</dbReference>